<dbReference type="OrthoDB" id="25954at2"/>
<dbReference type="Gene3D" id="1.10.490.10">
    <property type="entry name" value="Globins"/>
    <property type="match status" value="1"/>
</dbReference>
<dbReference type="InterPro" id="IPR012292">
    <property type="entry name" value="Globin/Proto"/>
</dbReference>
<sequence>MSYHPPHPKAPGLSVGIDEVMVADLVNRFYAKVRQDELLGPVFNSRIEDWDEHLAKLSAFWSSVVLMTGRYKGQPMPAHVAISEISEEHFLRWLELFAETAKAVCPPEAAALFVDRSQRIAQSLRLAIAASKGIIA</sequence>
<protein>
    <submittedName>
        <fullName evidence="1">Truncated hemoglobin-like protein</fullName>
    </submittedName>
</protein>
<dbReference type="Proteomes" id="UP000002033">
    <property type="component" value="Chromosome"/>
</dbReference>
<organism evidence="1 2">
    <name type="scientific">Hyphomicrobium denitrificans (strain ATCC 51888 / DSM 1869 / NCIMB 11706 / TK 0415)</name>
    <dbReference type="NCBI Taxonomy" id="582899"/>
    <lineage>
        <taxon>Bacteria</taxon>
        <taxon>Pseudomonadati</taxon>
        <taxon>Pseudomonadota</taxon>
        <taxon>Alphaproteobacteria</taxon>
        <taxon>Hyphomicrobiales</taxon>
        <taxon>Hyphomicrobiaceae</taxon>
        <taxon>Hyphomicrobium</taxon>
    </lineage>
</organism>
<dbReference type="KEGG" id="hdn:Hden_0998"/>
<reference evidence="2" key="1">
    <citation type="journal article" date="2011" name="J. Bacteriol.">
        <title>Genome sequences of eight morphologically diverse alphaproteobacteria.</title>
        <authorList>
            <consortium name="US DOE Joint Genome Institute"/>
            <person name="Brown P.J."/>
            <person name="Kysela D.T."/>
            <person name="Buechlein A."/>
            <person name="Hemmerich C."/>
            <person name="Brun Y.V."/>
        </authorList>
    </citation>
    <scope>NUCLEOTIDE SEQUENCE [LARGE SCALE GENOMIC DNA]</scope>
    <source>
        <strain evidence="2">ATCC 51888 / DSM 1869 / NCIB 11706 / TK 0415</strain>
    </source>
</reference>
<dbReference type="CDD" id="cd08916">
    <property type="entry name" value="TrHb3_P"/>
    <property type="match status" value="1"/>
</dbReference>
<gene>
    <name evidence="1" type="ordered locus">Hden_0998</name>
</gene>
<dbReference type="HOGENOM" id="CLU_104957_4_1_5"/>
<evidence type="ECO:0000313" key="1">
    <source>
        <dbReference type="EMBL" id="ADJ22812.1"/>
    </source>
</evidence>
<keyword evidence="2" id="KW-1185">Reference proteome</keyword>
<dbReference type="eggNOG" id="COG2346">
    <property type="taxonomic scope" value="Bacteria"/>
</dbReference>
<proteinExistence type="predicted"/>
<dbReference type="AlphaFoldDB" id="D8JUZ6"/>
<dbReference type="EMBL" id="CP002083">
    <property type="protein sequence ID" value="ADJ22812.1"/>
    <property type="molecule type" value="Genomic_DNA"/>
</dbReference>
<dbReference type="GO" id="GO:0019825">
    <property type="term" value="F:oxygen binding"/>
    <property type="evidence" value="ECO:0007669"/>
    <property type="project" value="InterPro"/>
</dbReference>
<dbReference type="SUPFAM" id="SSF46458">
    <property type="entry name" value="Globin-like"/>
    <property type="match status" value="1"/>
</dbReference>
<accession>D8JUZ6</accession>
<dbReference type="RefSeq" id="WP_013215027.1">
    <property type="nucleotide sequence ID" value="NC_014313.1"/>
</dbReference>
<dbReference type="STRING" id="582899.Hden_0998"/>
<dbReference type="InterPro" id="IPR009050">
    <property type="entry name" value="Globin-like_sf"/>
</dbReference>
<name>D8JUZ6_HYPDA</name>
<dbReference type="GO" id="GO:0020037">
    <property type="term" value="F:heme binding"/>
    <property type="evidence" value="ECO:0007669"/>
    <property type="project" value="InterPro"/>
</dbReference>
<evidence type="ECO:0000313" key="2">
    <source>
        <dbReference type="Proteomes" id="UP000002033"/>
    </source>
</evidence>